<reference evidence="1" key="2">
    <citation type="journal article" date="2021" name="PeerJ">
        <title>Extensive microbial diversity within the chicken gut microbiome revealed by metagenomics and culture.</title>
        <authorList>
            <person name="Gilroy R."/>
            <person name="Ravi A."/>
            <person name="Getino M."/>
            <person name="Pursley I."/>
            <person name="Horton D.L."/>
            <person name="Alikhan N.F."/>
            <person name="Baker D."/>
            <person name="Gharbi K."/>
            <person name="Hall N."/>
            <person name="Watson M."/>
            <person name="Adriaenssens E.M."/>
            <person name="Foster-Nyarko E."/>
            <person name="Jarju S."/>
            <person name="Secka A."/>
            <person name="Antonio M."/>
            <person name="Oren A."/>
            <person name="Chaudhuri R.R."/>
            <person name="La Ragione R."/>
            <person name="Hildebrand F."/>
            <person name="Pallen M.J."/>
        </authorList>
    </citation>
    <scope>NUCLEOTIDE SEQUENCE</scope>
    <source>
        <strain evidence="1">3924</strain>
    </source>
</reference>
<organism evidence="1 2">
    <name type="scientific">Candidatus Aphodosoma intestinipullorum</name>
    <dbReference type="NCBI Taxonomy" id="2840674"/>
    <lineage>
        <taxon>Bacteria</taxon>
        <taxon>Pseudomonadati</taxon>
        <taxon>Bacteroidota</taxon>
        <taxon>Bacteroidia</taxon>
        <taxon>Bacteroidales</taxon>
        <taxon>Candidatus Aphodosoma</taxon>
    </lineage>
</organism>
<name>A0A940IFG0_9BACT</name>
<reference evidence="1" key="1">
    <citation type="submission" date="2020-10" db="EMBL/GenBank/DDBJ databases">
        <authorList>
            <person name="Gilroy R."/>
        </authorList>
    </citation>
    <scope>NUCLEOTIDE SEQUENCE</scope>
    <source>
        <strain evidence="1">3924</strain>
    </source>
</reference>
<dbReference type="AlphaFoldDB" id="A0A940IFG0"/>
<sequence length="149" mass="17576">MLEQMRTQNSKSSAEECDDVIKDLAEAFRQIRKNGLVEKHINLFFDLEKYYPSILDRHRVLSKKAEINNTIRRIRLGIAQGYFREDMNVETTSVILNTLNISEVYMILKKNMGLTMTQIMDALIDMYIRILANSKGMAHYQELKEQWRQ</sequence>
<dbReference type="Gene3D" id="1.10.357.10">
    <property type="entry name" value="Tetracycline Repressor, domain 2"/>
    <property type="match status" value="1"/>
</dbReference>
<gene>
    <name evidence="1" type="ORF">IAC51_07945</name>
</gene>
<dbReference type="InterPro" id="IPR036271">
    <property type="entry name" value="Tet_transcr_reg_TetR-rel_C_sf"/>
</dbReference>
<dbReference type="SUPFAM" id="SSF48498">
    <property type="entry name" value="Tetracyclin repressor-like, C-terminal domain"/>
    <property type="match status" value="1"/>
</dbReference>
<accession>A0A940IFG0</accession>
<evidence type="ECO:0000313" key="2">
    <source>
        <dbReference type="Proteomes" id="UP000712007"/>
    </source>
</evidence>
<proteinExistence type="predicted"/>
<comment type="caution">
    <text evidence="1">The sequence shown here is derived from an EMBL/GenBank/DDBJ whole genome shotgun (WGS) entry which is preliminary data.</text>
</comment>
<dbReference type="EMBL" id="JADIMV010000135">
    <property type="protein sequence ID" value="MBO8440565.1"/>
    <property type="molecule type" value="Genomic_DNA"/>
</dbReference>
<evidence type="ECO:0000313" key="1">
    <source>
        <dbReference type="EMBL" id="MBO8440565.1"/>
    </source>
</evidence>
<protein>
    <submittedName>
        <fullName evidence="1">Uncharacterized protein</fullName>
    </submittedName>
</protein>
<dbReference type="Proteomes" id="UP000712007">
    <property type="component" value="Unassembled WGS sequence"/>
</dbReference>